<comment type="caution">
    <text evidence="2">The sequence shown here is derived from an EMBL/GenBank/DDBJ whole genome shotgun (WGS) entry which is preliminary data.</text>
</comment>
<proteinExistence type="predicted"/>
<sequence>MVAAIDHHSAEFLFHFSFQFPCCVLDAVPFLLAMGLLPKLPCSCFSFEVLAENFRRTQSAGAVVWRPASCMNACVLVKQRAGRGS</sequence>
<name>A0AAD7VHY8_QUISA</name>
<keyword evidence="1" id="KW-1133">Transmembrane helix</keyword>
<evidence type="ECO:0000256" key="1">
    <source>
        <dbReference type="SAM" id="Phobius"/>
    </source>
</evidence>
<evidence type="ECO:0000313" key="2">
    <source>
        <dbReference type="EMBL" id="KAJ7976165.1"/>
    </source>
</evidence>
<dbReference type="EMBL" id="JARAOO010000003">
    <property type="protein sequence ID" value="KAJ7976165.1"/>
    <property type="molecule type" value="Genomic_DNA"/>
</dbReference>
<keyword evidence="1" id="KW-0472">Membrane</keyword>
<evidence type="ECO:0000313" key="3">
    <source>
        <dbReference type="Proteomes" id="UP001163823"/>
    </source>
</evidence>
<keyword evidence="1" id="KW-0812">Transmembrane</keyword>
<feature type="transmembrane region" description="Helical" evidence="1">
    <location>
        <begin position="12"/>
        <end position="37"/>
    </location>
</feature>
<gene>
    <name evidence="2" type="ORF">O6P43_005982</name>
</gene>
<dbReference type="AlphaFoldDB" id="A0AAD7VHY8"/>
<protein>
    <submittedName>
        <fullName evidence="2">Uncharacterized protein</fullName>
    </submittedName>
</protein>
<accession>A0AAD7VHY8</accession>
<keyword evidence="3" id="KW-1185">Reference proteome</keyword>
<reference evidence="2" key="1">
    <citation type="journal article" date="2023" name="Science">
        <title>Elucidation of the pathway for biosynthesis of saponin adjuvants from the soapbark tree.</title>
        <authorList>
            <person name="Reed J."/>
            <person name="Orme A."/>
            <person name="El-Demerdash A."/>
            <person name="Owen C."/>
            <person name="Martin L.B.B."/>
            <person name="Misra R.C."/>
            <person name="Kikuchi S."/>
            <person name="Rejzek M."/>
            <person name="Martin A.C."/>
            <person name="Harkess A."/>
            <person name="Leebens-Mack J."/>
            <person name="Louveau T."/>
            <person name="Stephenson M.J."/>
            <person name="Osbourn A."/>
        </authorList>
    </citation>
    <scope>NUCLEOTIDE SEQUENCE</scope>
    <source>
        <tissue evidence="2">Leaf</tissue>
    </source>
</reference>
<dbReference type="Proteomes" id="UP001163823">
    <property type="component" value="Chromosome 3"/>
</dbReference>
<organism evidence="2 3">
    <name type="scientific">Quillaja saponaria</name>
    <name type="common">Soap bark tree</name>
    <dbReference type="NCBI Taxonomy" id="32244"/>
    <lineage>
        <taxon>Eukaryota</taxon>
        <taxon>Viridiplantae</taxon>
        <taxon>Streptophyta</taxon>
        <taxon>Embryophyta</taxon>
        <taxon>Tracheophyta</taxon>
        <taxon>Spermatophyta</taxon>
        <taxon>Magnoliopsida</taxon>
        <taxon>eudicotyledons</taxon>
        <taxon>Gunneridae</taxon>
        <taxon>Pentapetalae</taxon>
        <taxon>rosids</taxon>
        <taxon>fabids</taxon>
        <taxon>Fabales</taxon>
        <taxon>Quillajaceae</taxon>
        <taxon>Quillaja</taxon>
    </lineage>
</organism>
<dbReference type="KEGG" id="qsa:O6P43_005982"/>